<evidence type="ECO:0000256" key="5">
    <source>
        <dbReference type="ARBA" id="ARBA00022692"/>
    </source>
</evidence>
<feature type="transmembrane region" description="Helical" evidence="8">
    <location>
        <begin position="436"/>
        <end position="461"/>
    </location>
</feature>
<keyword evidence="7 8" id="KW-0472">Membrane</keyword>
<evidence type="ECO:0000256" key="8">
    <source>
        <dbReference type="RuleBase" id="RU365092"/>
    </source>
</evidence>
<feature type="transmembrane region" description="Helical" evidence="8">
    <location>
        <begin position="121"/>
        <end position="140"/>
    </location>
</feature>
<evidence type="ECO:0000256" key="1">
    <source>
        <dbReference type="ARBA" id="ARBA00004651"/>
    </source>
</evidence>
<feature type="transmembrane region" description="Helical" evidence="8">
    <location>
        <begin position="395"/>
        <end position="415"/>
    </location>
</feature>
<keyword evidence="10" id="KW-1185">Reference proteome</keyword>
<evidence type="ECO:0000256" key="4">
    <source>
        <dbReference type="ARBA" id="ARBA00022475"/>
    </source>
</evidence>
<organism evidence="9 10">
    <name type="scientific">Marisediminitalea aggregata</name>
    <dbReference type="NCBI Taxonomy" id="634436"/>
    <lineage>
        <taxon>Bacteria</taxon>
        <taxon>Pseudomonadati</taxon>
        <taxon>Pseudomonadota</taxon>
        <taxon>Gammaproteobacteria</taxon>
        <taxon>Alteromonadales</taxon>
        <taxon>Alteromonadaceae</taxon>
        <taxon>Marisediminitalea</taxon>
    </lineage>
</organism>
<comment type="function">
    <text evidence="8">Uptake of L-lactate across the membrane. Can also transport D-lactate and glycolate.</text>
</comment>
<feature type="transmembrane region" description="Helical" evidence="8">
    <location>
        <begin position="98"/>
        <end position="115"/>
    </location>
</feature>
<gene>
    <name evidence="9" type="ORF">SAMN05216361_2112</name>
</gene>
<dbReference type="OrthoDB" id="9761056at2"/>
<feature type="transmembrane region" description="Helical" evidence="8">
    <location>
        <begin position="147"/>
        <end position="171"/>
    </location>
</feature>
<dbReference type="InterPro" id="IPR003804">
    <property type="entry name" value="Lactate_perm"/>
</dbReference>
<feature type="transmembrane region" description="Helical" evidence="8">
    <location>
        <begin position="519"/>
        <end position="540"/>
    </location>
</feature>
<feature type="transmembrane region" description="Helical" evidence="8">
    <location>
        <begin position="356"/>
        <end position="375"/>
    </location>
</feature>
<dbReference type="EMBL" id="FQWD01000003">
    <property type="protein sequence ID" value="SHG40317.1"/>
    <property type="molecule type" value="Genomic_DNA"/>
</dbReference>
<keyword evidence="3 8" id="KW-0813">Transport</keyword>
<keyword evidence="6 8" id="KW-1133">Transmembrane helix</keyword>
<proteinExistence type="inferred from homology"/>
<evidence type="ECO:0000256" key="7">
    <source>
        <dbReference type="ARBA" id="ARBA00023136"/>
    </source>
</evidence>
<name>A0A1M5JIE4_9ALTE</name>
<evidence type="ECO:0000313" key="10">
    <source>
        <dbReference type="Proteomes" id="UP000184520"/>
    </source>
</evidence>
<feature type="transmembrane region" description="Helical" evidence="8">
    <location>
        <begin position="53"/>
        <end position="77"/>
    </location>
</feature>
<feature type="transmembrane region" description="Helical" evidence="8">
    <location>
        <begin position="215"/>
        <end position="236"/>
    </location>
</feature>
<dbReference type="Pfam" id="PF02652">
    <property type="entry name" value="Lactate_perm"/>
    <property type="match status" value="1"/>
</dbReference>
<dbReference type="AlphaFoldDB" id="A0A1M5JIE4"/>
<comment type="similarity">
    <text evidence="2 8">Belongs to the lactate permease family.</text>
</comment>
<feature type="transmembrane region" description="Helical" evidence="8">
    <location>
        <begin position="242"/>
        <end position="264"/>
    </location>
</feature>
<sequence>MHTLLAAYAPLILLIYLMVKPNSMASSKALPLCAFVAYALALWQGGQSLAVVHANVISGILLAFTPLAIIGGAVFLFKSMEITGALDTLKQGLNQVSSNHIAQLMIVGWAFAFLIEGASGFGTPAAIAAPVLCGLGFAPLRVAMFCLVLNTVPVTFGAMGTPVWFGLSLLSLPQSTLMASAQYAAGMNTLIAPVIVFIALRLVMPDWRCIFRNGLFVLLATCACTLPYLALSFYSVEFPSLLGGFVGLVLTVLLARFGIGLDKIAGTENRGAGQADSLNKPSTRALIKAAFPLWGTILLLVVTRLPELGLKGLLQATEPYVAVSFGWLGQLSVSTSLVVTLSSILDTTTQWRHSLLYVPSLIPFVVIALASVVSYGPGEFSTRMKSICGQTASRMINPLWALLGALVFVNMMMLGDADSAVSHIGGHLASLAGDNWAFFAPVLGALGSFFSGSATISNLTFSGIQYTIAAELGLPLAVTMALQNVGAAMGNMVCINNIVAVTAILGLQHQDGNILKRTAVVLLLYAVLAGTMGAVLAAVLR</sequence>
<evidence type="ECO:0000256" key="2">
    <source>
        <dbReference type="ARBA" id="ARBA00010100"/>
    </source>
</evidence>
<keyword evidence="8" id="KW-0997">Cell inner membrane</keyword>
<keyword evidence="4" id="KW-1003">Cell membrane</keyword>
<evidence type="ECO:0000256" key="6">
    <source>
        <dbReference type="ARBA" id="ARBA00022989"/>
    </source>
</evidence>
<feature type="transmembrane region" description="Helical" evidence="8">
    <location>
        <begin position="325"/>
        <end position="344"/>
    </location>
</feature>
<dbReference type="GO" id="GO:0005886">
    <property type="term" value="C:plasma membrane"/>
    <property type="evidence" value="ECO:0007669"/>
    <property type="project" value="UniProtKB-SubCell"/>
</dbReference>
<protein>
    <recommendedName>
        <fullName evidence="8">L-lactate permease</fullName>
    </recommendedName>
</protein>
<comment type="subcellular location">
    <subcellularLocation>
        <location evidence="8">Cell inner membrane</location>
        <topology evidence="8">Multi-pass membrane protein</topology>
    </subcellularLocation>
    <subcellularLocation>
        <location evidence="1">Cell membrane</location>
        <topology evidence="1">Multi-pass membrane protein</topology>
    </subcellularLocation>
</comment>
<dbReference type="RefSeq" id="WP_073322068.1">
    <property type="nucleotide sequence ID" value="NZ_FQWD01000003.1"/>
</dbReference>
<dbReference type="PANTHER" id="PTHR30003:SF0">
    <property type="entry name" value="GLYCOLATE PERMEASE GLCA-RELATED"/>
    <property type="match status" value="1"/>
</dbReference>
<keyword evidence="5 8" id="KW-0812">Transmembrane</keyword>
<dbReference type="Proteomes" id="UP000184520">
    <property type="component" value="Unassembled WGS sequence"/>
</dbReference>
<accession>A0A1M5JIE4</accession>
<dbReference type="GO" id="GO:0015295">
    <property type="term" value="F:solute:proton symporter activity"/>
    <property type="evidence" value="ECO:0007669"/>
    <property type="project" value="TreeGrafter"/>
</dbReference>
<feature type="transmembrane region" description="Helical" evidence="8">
    <location>
        <begin position="183"/>
        <end position="203"/>
    </location>
</feature>
<feature type="transmembrane region" description="Helical" evidence="8">
    <location>
        <begin position="481"/>
        <end position="507"/>
    </location>
</feature>
<reference evidence="10" key="1">
    <citation type="submission" date="2016-11" db="EMBL/GenBank/DDBJ databases">
        <authorList>
            <person name="Varghese N."/>
            <person name="Submissions S."/>
        </authorList>
    </citation>
    <scope>NUCLEOTIDE SEQUENCE [LARGE SCALE GENOMIC DNA]</scope>
    <source>
        <strain evidence="10">CGMCC 1.8995</strain>
    </source>
</reference>
<dbReference type="GO" id="GO:0015129">
    <property type="term" value="F:lactate transmembrane transporter activity"/>
    <property type="evidence" value="ECO:0007669"/>
    <property type="project" value="UniProtKB-UniRule"/>
</dbReference>
<evidence type="ECO:0000313" key="9">
    <source>
        <dbReference type="EMBL" id="SHG40317.1"/>
    </source>
</evidence>
<dbReference type="STRING" id="634436.SAMN05216361_2112"/>
<evidence type="ECO:0000256" key="3">
    <source>
        <dbReference type="ARBA" id="ARBA00022448"/>
    </source>
</evidence>
<dbReference type="PANTHER" id="PTHR30003">
    <property type="entry name" value="L-LACTATE PERMEASE"/>
    <property type="match status" value="1"/>
</dbReference>